<evidence type="ECO:0000313" key="3">
    <source>
        <dbReference type="Proteomes" id="UP000002007"/>
    </source>
</evidence>
<dbReference type="PROSITE" id="PS51257">
    <property type="entry name" value="PROKAR_LIPOPROTEIN"/>
    <property type="match status" value="1"/>
</dbReference>
<dbReference type="eggNOG" id="COG0577">
    <property type="taxonomic scope" value="Bacteria"/>
</dbReference>
<dbReference type="STRING" id="288705.RSal33209_1740"/>
<accession>A9WMG3</accession>
<proteinExistence type="predicted"/>
<feature type="transmembrane region" description="Helical" evidence="1">
    <location>
        <begin position="520"/>
        <end position="541"/>
    </location>
</feature>
<feature type="transmembrane region" description="Helical" evidence="1">
    <location>
        <begin position="438"/>
        <end position="456"/>
    </location>
</feature>
<evidence type="ECO:0000313" key="2">
    <source>
        <dbReference type="EMBL" id="ABY23476.1"/>
    </source>
</evidence>
<feature type="transmembrane region" description="Helical" evidence="1">
    <location>
        <begin position="477"/>
        <end position="500"/>
    </location>
</feature>
<keyword evidence="1" id="KW-0472">Membrane</keyword>
<name>A9WMG3_RENSM</name>
<keyword evidence="1" id="KW-0812">Transmembrane</keyword>
<dbReference type="HOGENOM" id="CLU_486499_0_0_11"/>
<feature type="transmembrane region" description="Helical" evidence="1">
    <location>
        <begin position="411"/>
        <end position="432"/>
    </location>
</feature>
<gene>
    <name evidence="2" type="ordered locus">RSal33209_1740</name>
</gene>
<dbReference type="RefSeq" id="WP_012245148.1">
    <property type="nucleotide sequence ID" value="NC_010168.1"/>
</dbReference>
<feature type="transmembrane region" description="Helical" evidence="1">
    <location>
        <begin position="357"/>
        <end position="382"/>
    </location>
</feature>
<evidence type="ECO:0000256" key="1">
    <source>
        <dbReference type="SAM" id="Phobius"/>
    </source>
</evidence>
<dbReference type="KEGG" id="rsa:RSal33209_1740"/>
<dbReference type="Proteomes" id="UP000002007">
    <property type="component" value="Chromosome"/>
</dbReference>
<organism evidence="2 3">
    <name type="scientific">Renibacterium salmoninarum (strain ATCC 33209 / DSM 20767 / JCM 11484 / NBRC 15589 / NCIMB 2235)</name>
    <dbReference type="NCBI Taxonomy" id="288705"/>
    <lineage>
        <taxon>Bacteria</taxon>
        <taxon>Bacillati</taxon>
        <taxon>Actinomycetota</taxon>
        <taxon>Actinomycetes</taxon>
        <taxon>Micrococcales</taxon>
        <taxon>Micrococcaceae</taxon>
        <taxon>Renibacterium</taxon>
    </lineage>
</organism>
<dbReference type="EMBL" id="CP000910">
    <property type="protein sequence ID" value="ABY23476.1"/>
    <property type="molecule type" value="Genomic_DNA"/>
</dbReference>
<dbReference type="AlphaFoldDB" id="A9WMG3"/>
<reference evidence="3" key="1">
    <citation type="journal article" date="2008" name="J. Bacteriol.">
        <title>Genome sequence of the fish pathogen Renibacterium salmoninarum suggests reductive evolution away from an environmental Arthrobacter ancestor.</title>
        <authorList>
            <person name="Wiens G.D."/>
            <person name="Rockey D.D."/>
            <person name="Wu Z."/>
            <person name="Chang J."/>
            <person name="Levy R."/>
            <person name="Crane S."/>
            <person name="Chen D.S."/>
            <person name="Capri G.R."/>
            <person name="Burnett J.R."/>
            <person name="Sudheesh P.S."/>
            <person name="Schipma M.J."/>
            <person name="Burd H."/>
            <person name="Bhattacharyya A."/>
            <person name="Rhodes L.D."/>
            <person name="Kaul R."/>
            <person name="Strom M.S."/>
        </authorList>
    </citation>
    <scope>NUCLEOTIDE SEQUENCE [LARGE SCALE GENOMIC DNA]</scope>
    <source>
        <strain evidence="3">ATCC 33209 / DSM 20767 / JCM 11484 / NBRC 15589 / NCIMB 2235</strain>
    </source>
</reference>
<feature type="transmembrane region" description="Helical" evidence="1">
    <location>
        <begin position="21"/>
        <end position="39"/>
    </location>
</feature>
<protein>
    <submittedName>
        <fullName evidence="2">Putative permease protein</fullName>
    </submittedName>
</protein>
<keyword evidence="3" id="KW-1185">Reference proteome</keyword>
<sequence length="560" mass="59566">MSGSTRLRSLLQTGFKASPGVATLTACVVLLAVFMLTLWPRAVSNLISADIQQQIKNSPAALFYPTAVIPGVPLPTRFPSAPIPASSSTDLSADDAKNFAETDAQLAAFRDKQPEPLRSVLGQPQYTFTLGSRPLSLQKDAQPTTQELPRRVTGLSATLAFDPRLSPRIKIIEGRSPNAHTTSTPIEVMASQATAASIGWKIDREISTPAANSPAQLRFKLVGIFQPTDSEDPYWAVNHDAKYPLVDDRPDTGIKIGMQLYPATSLISTLFDATLPDGSKARPYFKALLWYPFQPGILNDGNTAQTVQQLRSFLNQQLTLGDSPPPETSQQSGGTRFVSNAIGVLNDSLQSGSSTNAILALLASAPLGLCLSALALCLALIVRRAESTLRISSARGASTWQLRKVLATEGALMALPAGALGAVGAIILFPAPTRWTDLVLPLIFSCAPAMILAALVPDNQVSLRGETRRRSARKWRLAAEALVIILAGVLTALLVGRGYSVTSSSGTSSDGATSVAKLDPLIAATPLFMSIAVAIILLRLLPIPLRALHHMSVRRTGFGN</sequence>
<keyword evidence="1" id="KW-1133">Transmembrane helix</keyword>